<dbReference type="GO" id="GO:0017178">
    <property type="term" value="F:diphthine-ammonia ligase activity"/>
    <property type="evidence" value="ECO:0007669"/>
    <property type="project" value="UniProtKB-EC"/>
</dbReference>
<dbReference type="Proteomes" id="UP000317265">
    <property type="component" value="Unassembled WGS sequence"/>
</dbReference>
<accession>A0A523BDX2</accession>
<dbReference type="PANTHER" id="PTHR12196">
    <property type="entry name" value="DOMAIN OF UNKNOWN FUNCTION 71 DUF71 -CONTAINING PROTEIN"/>
    <property type="match status" value="1"/>
</dbReference>
<evidence type="ECO:0000313" key="4">
    <source>
        <dbReference type="Proteomes" id="UP000316080"/>
    </source>
</evidence>
<dbReference type="Gene3D" id="3.40.50.620">
    <property type="entry name" value="HUPs"/>
    <property type="match status" value="1"/>
</dbReference>
<feature type="domain" description="Diphthamide synthase" evidence="1">
    <location>
        <begin position="23"/>
        <end position="228"/>
    </location>
</feature>
<dbReference type="CDD" id="cd01994">
    <property type="entry name" value="AANH_PF0828-like"/>
    <property type="match status" value="1"/>
</dbReference>
<dbReference type="InterPro" id="IPR030662">
    <property type="entry name" value="DPH6/MJ0570"/>
</dbReference>
<dbReference type="InterPro" id="IPR002761">
    <property type="entry name" value="Diphthami_syn_dom"/>
</dbReference>
<organism evidence="3 5">
    <name type="scientific">Thermoproteota archaeon</name>
    <dbReference type="NCBI Taxonomy" id="2056631"/>
    <lineage>
        <taxon>Archaea</taxon>
        <taxon>Thermoproteota</taxon>
    </lineage>
</organism>
<keyword evidence="3" id="KW-0436">Ligase</keyword>
<reference evidence="3 5" key="1">
    <citation type="journal article" date="2019" name="Nat. Microbiol.">
        <title>Expanding anaerobic alkane metabolism in the domain of Archaea.</title>
        <authorList>
            <person name="Wang Y."/>
            <person name="Wegener G."/>
            <person name="Hou J."/>
            <person name="Wang F."/>
            <person name="Xiao X."/>
        </authorList>
    </citation>
    <scope>NUCLEOTIDE SEQUENCE [LARGE SCALE GENOMIC DNA]</scope>
    <source>
        <strain evidence="3">WYZ-LMO11</strain>
    </source>
</reference>
<protein>
    <submittedName>
        <fullName evidence="3">Diphthine--ammonia ligase</fullName>
        <ecNumber evidence="3">6.3.1.14</ecNumber>
    </submittedName>
</protein>
<dbReference type="EMBL" id="RXIH01000015">
    <property type="protein sequence ID" value="RZN56904.1"/>
    <property type="molecule type" value="Genomic_DNA"/>
</dbReference>
<comment type="caution">
    <text evidence="3">The sequence shown here is derived from an EMBL/GenBank/DDBJ whole genome shotgun (WGS) entry which is preliminary data.</text>
</comment>
<evidence type="ECO:0000313" key="3">
    <source>
        <dbReference type="EMBL" id="TDA39147.1"/>
    </source>
</evidence>
<dbReference type="Proteomes" id="UP000316080">
    <property type="component" value="Unassembled WGS sequence"/>
</dbReference>
<gene>
    <name evidence="3" type="ORF">DSO09_02700</name>
    <name evidence="2" type="ORF">EF809_01830</name>
</gene>
<dbReference type="InterPro" id="IPR014729">
    <property type="entry name" value="Rossmann-like_a/b/a_fold"/>
</dbReference>
<dbReference type="NCBIfam" id="TIGR00290">
    <property type="entry name" value="MJ0570_dom"/>
    <property type="match status" value="1"/>
</dbReference>
<dbReference type="SUPFAM" id="SSF52402">
    <property type="entry name" value="Adenine nucleotide alpha hydrolases-like"/>
    <property type="match status" value="1"/>
</dbReference>
<name>A0A523BDX2_9CREN</name>
<proteinExistence type="predicted"/>
<dbReference type="PANTHER" id="PTHR12196:SF2">
    <property type="entry name" value="DIPHTHINE--AMMONIA LIGASE"/>
    <property type="match status" value="1"/>
</dbReference>
<dbReference type="EC" id="6.3.1.14" evidence="3"/>
<evidence type="ECO:0000259" key="1">
    <source>
        <dbReference type="Pfam" id="PF01902"/>
    </source>
</evidence>
<dbReference type="GO" id="GO:0017183">
    <property type="term" value="P:protein histidyl modification to diphthamide"/>
    <property type="evidence" value="ECO:0007669"/>
    <property type="project" value="TreeGrafter"/>
</dbReference>
<dbReference type="AlphaFoldDB" id="A0A523BDX2"/>
<sequence>MFEIIKNAKNFNNEIKMKSSNSKVLAFFSGGKDSIFSIMKAKENGLSIDYLLFNTHDFPRPNVHEINIDIVRTIANLIGIPLYTLHLKEGKEYEQLRNLFSKLNINCIIVGNVNSEEQLNWYKNLCKENNINIYAPLWGNSYDILISEINYGIKAIICDLDVKKLNKNLIGKIIDKDMIKEFSYIDFCGEYGEYHTLVLDAPIMQGKIIVKNYEILEEWNRCMLKIEEFMVIRK</sequence>
<evidence type="ECO:0000313" key="2">
    <source>
        <dbReference type="EMBL" id="RZN56904.1"/>
    </source>
</evidence>
<evidence type="ECO:0000313" key="5">
    <source>
        <dbReference type="Proteomes" id="UP000317265"/>
    </source>
</evidence>
<dbReference type="Gene3D" id="3.90.1490.10">
    <property type="entry name" value="putative n-type atp pyrophosphatase, domain 2"/>
    <property type="match status" value="1"/>
</dbReference>
<reference evidence="2 4" key="2">
    <citation type="journal article" date="2019" name="Nat. Microbiol.">
        <title>Wide diversity of methane and short-chain alkane metabolisms in uncultured archaea.</title>
        <authorList>
            <person name="Borrel G."/>
            <person name="Adam P.S."/>
            <person name="McKay L.J."/>
            <person name="Chen L.X."/>
            <person name="Sierra-Garcia I.N."/>
            <person name="Sieber C.M."/>
            <person name="Letourneur Q."/>
            <person name="Ghozlane A."/>
            <person name="Andersen G.L."/>
            <person name="Li W.J."/>
            <person name="Hallam S.J."/>
            <person name="Muyzer G."/>
            <person name="de Oliveira V.M."/>
            <person name="Inskeep W.P."/>
            <person name="Banfield J.F."/>
            <person name="Gribaldo S."/>
        </authorList>
    </citation>
    <scope>NUCLEOTIDE SEQUENCE [LARGE SCALE GENOMIC DNA]</scope>
    <source>
        <strain evidence="2">Verst-YHS</strain>
    </source>
</reference>
<dbReference type="EMBL" id="QNVI01000034">
    <property type="protein sequence ID" value="TDA39147.1"/>
    <property type="molecule type" value="Genomic_DNA"/>
</dbReference>
<dbReference type="Pfam" id="PF01902">
    <property type="entry name" value="Diphthami_syn_2"/>
    <property type="match status" value="1"/>
</dbReference>